<reference evidence="6 7" key="1">
    <citation type="submission" date="2024-01" db="EMBL/GenBank/DDBJ databases">
        <title>Genome assemblies of Stephania.</title>
        <authorList>
            <person name="Yang L."/>
        </authorList>
    </citation>
    <scope>NUCLEOTIDE SEQUENCE [LARGE SCALE GENOMIC DNA]</scope>
    <source>
        <strain evidence="6">JXDWG</strain>
        <tissue evidence="6">Leaf</tissue>
    </source>
</reference>
<dbReference type="Pfam" id="PF00067">
    <property type="entry name" value="p450"/>
    <property type="match status" value="1"/>
</dbReference>
<keyword evidence="2" id="KW-0349">Heme</keyword>
<dbReference type="GO" id="GO:0044550">
    <property type="term" value="P:secondary metabolite biosynthetic process"/>
    <property type="evidence" value="ECO:0007669"/>
    <property type="project" value="UniProtKB-ARBA"/>
</dbReference>
<comment type="similarity">
    <text evidence="1">Belongs to the cytochrome P450 family.</text>
</comment>
<dbReference type="AlphaFoldDB" id="A0AAP0P6Q4"/>
<dbReference type="GO" id="GO:0004497">
    <property type="term" value="F:monooxygenase activity"/>
    <property type="evidence" value="ECO:0007669"/>
    <property type="project" value="InterPro"/>
</dbReference>
<dbReference type="PANTHER" id="PTHR47955:SF8">
    <property type="entry name" value="CYTOCHROME P450 71D11-LIKE"/>
    <property type="match status" value="1"/>
</dbReference>
<name>A0AAP0P6Q4_9MAGN</name>
<dbReference type="EMBL" id="JBBNAG010000005">
    <property type="protein sequence ID" value="KAK9132923.1"/>
    <property type="molecule type" value="Genomic_DNA"/>
</dbReference>
<keyword evidence="3" id="KW-0479">Metal-binding</keyword>
<dbReference type="GO" id="GO:0016705">
    <property type="term" value="F:oxidoreductase activity, acting on paired donors, with incorporation or reduction of molecular oxygen"/>
    <property type="evidence" value="ECO:0007669"/>
    <property type="project" value="InterPro"/>
</dbReference>
<dbReference type="InterPro" id="IPR001128">
    <property type="entry name" value="Cyt_P450"/>
</dbReference>
<sequence length="167" mass="18952">MNSSCIYSLVRFPHSSDQHRDLAEDVFKTHDLLFLDRPPSQPTKIVCYDFKDLAFASYGEYWRDFRKICTLHLLSLKRVKSFQSLREEEVAKLISKVSVMAGSPFNFSESVFAMTNNVSTSEAFGKKCKDTEAFLAATRAISKLRKSGLQVFDLFPSLHVLSVIIGL</sequence>
<accession>A0AAP0P6Q4</accession>
<dbReference type="PANTHER" id="PTHR47955">
    <property type="entry name" value="CYTOCHROME P450 FAMILY 71 PROTEIN"/>
    <property type="match status" value="1"/>
</dbReference>
<evidence type="ECO:0000256" key="4">
    <source>
        <dbReference type="ARBA" id="ARBA00023002"/>
    </source>
</evidence>
<keyword evidence="5" id="KW-0408">Iron</keyword>
<dbReference type="Gene3D" id="1.10.630.10">
    <property type="entry name" value="Cytochrome P450"/>
    <property type="match status" value="1"/>
</dbReference>
<evidence type="ECO:0000313" key="7">
    <source>
        <dbReference type="Proteomes" id="UP001419268"/>
    </source>
</evidence>
<proteinExistence type="inferred from homology"/>
<organism evidence="6 7">
    <name type="scientific">Stephania cephalantha</name>
    <dbReference type="NCBI Taxonomy" id="152367"/>
    <lineage>
        <taxon>Eukaryota</taxon>
        <taxon>Viridiplantae</taxon>
        <taxon>Streptophyta</taxon>
        <taxon>Embryophyta</taxon>
        <taxon>Tracheophyta</taxon>
        <taxon>Spermatophyta</taxon>
        <taxon>Magnoliopsida</taxon>
        <taxon>Ranunculales</taxon>
        <taxon>Menispermaceae</taxon>
        <taxon>Menispermoideae</taxon>
        <taxon>Cissampelideae</taxon>
        <taxon>Stephania</taxon>
    </lineage>
</organism>
<evidence type="ECO:0000256" key="3">
    <source>
        <dbReference type="ARBA" id="ARBA00022723"/>
    </source>
</evidence>
<protein>
    <recommendedName>
        <fullName evidence="8">Cytochrome P450</fullName>
    </recommendedName>
</protein>
<dbReference type="GO" id="GO:0020037">
    <property type="term" value="F:heme binding"/>
    <property type="evidence" value="ECO:0007669"/>
    <property type="project" value="InterPro"/>
</dbReference>
<evidence type="ECO:0000313" key="6">
    <source>
        <dbReference type="EMBL" id="KAK9132923.1"/>
    </source>
</evidence>
<dbReference type="InterPro" id="IPR036396">
    <property type="entry name" value="Cyt_P450_sf"/>
</dbReference>
<comment type="caution">
    <text evidence="6">The sequence shown here is derived from an EMBL/GenBank/DDBJ whole genome shotgun (WGS) entry which is preliminary data.</text>
</comment>
<dbReference type="GO" id="GO:0005506">
    <property type="term" value="F:iron ion binding"/>
    <property type="evidence" value="ECO:0007669"/>
    <property type="project" value="InterPro"/>
</dbReference>
<dbReference type="SUPFAM" id="SSF48264">
    <property type="entry name" value="Cytochrome P450"/>
    <property type="match status" value="1"/>
</dbReference>
<evidence type="ECO:0000256" key="2">
    <source>
        <dbReference type="ARBA" id="ARBA00022617"/>
    </source>
</evidence>
<keyword evidence="4" id="KW-0560">Oxidoreductase</keyword>
<keyword evidence="7" id="KW-1185">Reference proteome</keyword>
<evidence type="ECO:0000256" key="1">
    <source>
        <dbReference type="ARBA" id="ARBA00010617"/>
    </source>
</evidence>
<evidence type="ECO:0008006" key="8">
    <source>
        <dbReference type="Google" id="ProtNLM"/>
    </source>
</evidence>
<evidence type="ECO:0000256" key="5">
    <source>
        <dbReference type="ARBA" id="ARBA00023004"/>
    </source>
</evidence>
<dbReference type="Proteomes" id="UP001419268">
    <property type="component" value="Unassembled WGS sequence"/>
</dbReference>
<gene>
    <name evidence="6" type="ORF">Scep_012451</name>
</gene>